<evidence type="ECO:0000256" key="11">
    <source>
        <dbReference type="ARBA" id="ARBA00023075"/>
    </source>
</evidence>
<keyword evidence="9 14" id="KW-0915">Sodium</keyword>
<gene>
    <name evidence="14" type="primary">nqrD</name>
    <name evidence="15" type="ORF">M0M57_04040</name>
</gene>
<keyword evidence="16" id="KW-1185">Reference proteome</keyword>
<evidence type="ECO:0000256" key="5">
    <source>
        <dbReference type="ARBA" id="ARBA00022692"/>
    </source>
</evidence>
<evidence type="ECO:0000256" key="14">
    <source>
        <dbReference type="HAMAP-Rule" id="MF_00428"/>
    </source>
</evidence>
<keyword evidence="3 14" id="KW-1003">Cell membrane</keyword>
<dbReference type="PIRSF" id="PIRSF006102">
    <property type="entry name" value="NQR_DE"/>
    <property type="match status" value="1"/>
</dbReference>
<keyword evidence="11 14" id="KW-0830">Ubiquinone</keyword>
<evidence type="ECO:0000256" key="12">
    <source>
        <dbReference type="ARBA" id="ARBA00023136"/>
    </source>
</evidence>
<dbReference type="PANTHER" id="PTHR30586:SF1">
    <property type="entry name" value="NA(+)-TRANSLOCATING NADH-QUINONE REDUCTASE SUBUNIT D"/>
    <property type="match status" value="1"/>
</dbReference>
<keyword evidence="4" id="KW-0997">Cell inner membrane</keyword>
<dbReference type="Proteomes" id="UP000830583">
    <property type="component" value="Chromosome"/>
</dbReference>
<feature type="transmembrane region" description="Helical" evidence="14">
    <location>
        <begin position="80"/>
        <end position="101"/>
    </location>
</feature>
<dbReference type="NCBIfam" id="TIGR01939">
    <property type="entry name" value="nqrD"/>
    <property type="match status" value="1"/>
</dbReference>
<dbReference type="NCBIfam" id="NF006777">
    <property type="entry name" value="PRK09292.1"/>
    <property type="match status" value="1"/>
</dbReference>
<evidence type="ECO:0000256" key="4">
    <source>
        <dbReference type="ARBA" id="ARBA00022519"/>
    </source>
</evidence>
<evidence type="ECO:0000313" key="16">
    <source>
        <dbReference type="Proteomes" id="UP000830583"/>
    </source>
</evidence>
<dbReference type="RefSeq" id="WP_248435618.1">
    <property type="nucleotide sequence ID" value="NZ_CP096205.1"/>
</dbReference>
<dbReference type="HAMAP" id="MF_00428">
    <property type="entry name" value="NqrD"/>
    <property type="match status" value="1"/>
</dbReference>
<protein>
    <recommendedName>
        <fullName evidence="14">Na(+)-translocating NADH-quinone reductase subunit D</fullName>
        <shortName evidence="14">Na(+)-NQR subunit D</shortName>
        <shortName evidence="14">Na(+)-translocating NQR subunit D</shortName>
        <ecNumber evidence="14">7.2.1.1</ecNumber>
    </recommendedName>
    <alternativeName>
        <fullName evidence="14">NQR complex subunit D</fullName>
    </alternativeName>
    <alternativeName>
        <fullName evidence="14">NQR-1 subunit D</fullName>
    </alternativeName>
</protein>
<evidence type="ECO:0000256" key="1">
    <source>
        <dbReference type="ARBA" id="ARBA00004127"/>
    </source>
</evidence>
<evidence type="ECO:0000256" key="2">
    <source>
        <dbReference type="ARBA" id="ARBA00022448"/>
    </source>
</evidence>
<evidence type="ECO:0000313" key="15">
    <source>
        <dbReference type="EMBL" id="UPQ80011.1"/>
    </source>
</evidence>
<reference evidence="15" key="1">
    <citation type="submission" date="2022-04" db="EMBL/GenBank/DDBJ databases">
        <title>Consumption of N2O by Flavobacterium azooxidireducens sp. nov. isolated from Decomposing Leaf Litter of Phragmites australis (Cav.).</title>
        <authorList>
            <person name="Behrendt U."/>
            <person name="Spanner T."/>
            <person name="Augustin J."/>
            <person name="Horn M.A."/>
            <person name="Kolb S."/>
            <person name="Ulrich A."/>
        </authorList>
    </citation>
    <scope>NUCLEOTIDE SEQUENCE</scope>
    <source>
        <strain evidence="15">IGB 4-14</strain>
    </source>
</reference>
<comment type="subunit">
    <text evidence="14">Composed of six subunits; NqrA, NqrB, NqrC, NqrD, NqrE and NqrF.</text>
</comment>
<dbReference type="EC" id="7.2.1.1" evidence="14"/>
<name>A0ABY4KGS1_9FLAO</name>
<sequence length="220" mass="24066">MSEEKEPLFSKKNRTLLSDPFNDNNPITVQVLGICSALAITVQLKPAIVMAISVLVVLAASNVIVSLIRNLIPNRIRIIVQLVIVASLVILVDQVLKAFAYDVSKQLSVFVGLIITNCIVMGRLEAFALGNGPWKSFLDGIGNAWGYGVILIVVAFFRELLGSGKLLGYEVLGNVTDKTGLYAYGYENNGLMLLSPMALIVVGIIIWIQRSKNRKLIEKH</sequence>
<feature type="transmembrane region" description="Helical" evidence="14">
    <location>
        <begin position="107"/>
        <end position="124"/>
    </location>
</feature>
<evidence type="ECO:0000256" key="9">
    <source>
        <dbReference type="ARBA" id="ARBA00023053"/>
    </source>
</evidence>
<keyword evidence="7 14" id="KW-1133">Transmembrane helix</keyword>
<dbReference type="NCBIfam" id="NF009070">
    <property type="entry name" value="PRK12405.1"/>
    <property type="match status" value="1"/>
</dbReference>
<keyword evidence="10 14" id="KW-0406">Ion transport</keyword>
<feature type="transmembrane region" description="Helical" evidence="14">
    <location>
        <begin position="190"/>
        <end position="208"/>
    </location>
</feature>
<dbReference type="Pfam" id="PF02508">
    <property type="entry name" value="Rnf-Nqr"/>
    <property type="match status" value="1"/>
</dbReference>
<evidence type="ECO:0000256" key="8">
    <source>
        <dbReference type="ARBA" id="ARBA00023027"/>
    </source>
</evidence>
<proteinExistence type="inferred from homology"/>
<keyword evidence="2 14" id="KW-0813">Transport</keyword>
<evidence type="ECO:0000256" key="3">
    <source>
        <dbReference type="ARBA" id="ARBA00022475"/>
    </source>
</evidence>
<dbReference type="InterPro" id="IPR011292">
    <property type="entry name" value="NqrD"/>
</dbReference>
<keyword evidence="6 14" id="KW-1278">Translocase</keyword>
<dbReference type="EMBL" id="CP096205">
    <property type="protein sequence ID" value="UPQ80011.1"/>
    <property type="molecule type" value="Genomic_DNA"/>
</dbReference>
<evidence type="ECO:0000256" key="10">
    <source>
        <dbReference type="ARBA" id="ARBA00023065"/>
    </source>
</evidence>
<comment type="catalytic activity">
    <reaction evidence="14">
        <text>a ubiquinone + n Na(+)(in) + NADH + H(+) = a ubiquinol + n Na(+)(out) + NAD(+)</text>
        <dbReference type="Rhea" id="RHEA:47748"/>
        <dbReference type="Rhea" id="RHEA-COMP:9565"/>
        <dbReference type="Rhea" id="RHEA-COMP:9566"/>
        <dbReference type="ChEBI" id="CHEBI:15378"/>
        <dbReference type="ChEBI" id="CHEBI:16389"/>
        <dbReference type="ChEBI" id="CHEBI:17976"/>
        <dbReference type="ChEBI" id="CHEBI:29101"/>
        <dbReference type="ChEBI" id="CHEBI:57540"/>
        <dbReference type="ChEBI" id="CHEBI:57945"/>
        <dbReference type="EC" id="7.2.1.1"/>
    </reaction>
</comment>
<evidence type="ECO:0000256" key="7">
    <source>
        <dbReference type="ARBA" id="ARBA00022989"/>
    </source>
</evidence>
<keyword evidence="13 14" id="KW-0739">Sodium transport</keyword>
<evidence type="ECO:0000256" key="6">
    <source>
        <dbReference type="ARBA" id="ARBA00022967"/>
    </source>
</evidence>
<feature type="transmembrane region" description="Helical" evidence="14">
    <location>
        <begin position="136"/>
        <end position="157"/>
    </location>
</feature>
<dbReference type="PANTHER" id="PTHR30586">
    <property type="entry name" value="ELECTRON TRANSPORT COMPLEX PROTEIN RNFE"/>
    <property type="match status" value="1"/>
</dbReference>
<keyword evidence="8 14" id="KW-0520">NAD</keyword>
<comment type="similarity">
    <text evidence="14">Belongs to the NqrDE/RnfAE family.</text>
</comment>
<comment type="subcellular location">
    <subcellularLocation>
        <location evidence="14">Cell membrane</location>
        <topology evidence="14">Multi-pass membrane protein</topology>
    </subcellularLocation>
    <subcellularLocation>
        <location evidence="1">Endomembrane system</location>
        <topology evidence="1">Multi-pass membrane protein</topology>
    </subcellularLocation>
</comment>
<evidence type="ECO:0000256" key="13">
    <source>
        <dbReference type="ARBA" id="ARBA00023201"/>
    </source>
</evidence>
<accession>A0ABY4KGS1</accession>
<comment type="function">
    <text evidence="14">NQR complex catalyzes the reduction of ubiquinone-1 to ubiquinol by two successive reactions, coupled with the transport of Na(+) ions from the cytoplasm to the periplasm. NqrA to NqrE are probably involved in the second step, the conversion of ubisemiquinone to ubiquinol.</text>
</comment>
<organism evidence="15 16">
    <name type="scientific">Flavobacterium azooxidireducens</name>
    <dbReference type="NCBI Taxonomy" id="1871076"/>
    <lineage>
        <taxon>Bacteria</taxon>
        <taxon>Pseudomonadati</taxon>
        <taxon>Bacteroidota</taxon>
        <taxon>Flavobacteriia</taxon>
        <taxon>Flavobacteriales</taxon>
        <taxon>Flavobacteriaceae</taxon>
        <taxon>Flavobacterium</taxon>
    </lineage>
</organism>
<keyword evidence="5 14" id="KW-0812">Transmembrane</keyword>
<dbReference type="InterPro" id="IPR003667">
    <property type="entry name" value="NqrDE/RnfAE"/>
</dbReference>
<keyword evidence="12 14" id="KW-0472">Membrane</keyword>
<feature type="transmembrane region" description="Helical" evidence="14">
    <location>
        <begin position="47"/>
        <end position="68"/>
    </location>
</feature>